<name>A0ABZ2IMI0_9CAUL</name>
<reference evidence="1 2" key="1">
    <citation type="submission" date="2024-02" db="EMBL/GenBank/DDBJ databases">
        <title>Distribution and functional of Brevundimonas-related endobacteria within Verticillium dahliae.</title>
        <authorList>
            <person name="Zeng H."/>
        </authorList>
    </citation>
    <scope>NUCLEOTIDE SEQUENCE [LARGE SCALE GENOMIC DNA]</scope>
    <source>
        <strain evidence="1 2">TRM 44200</strain>
        <plasmid evidence="1 2">unnamed</plasmid>
    </source>
</reference>
<accession>A0ABZ2IMI0</accession>
<dbReference type="RefSeq" id="WP_338578696.1">
    <property type="nucleotide sequence ID" value="NZ_CP146370.1"/>
</dbReference>
<dbReference type="Proteomes" id="UP001363460">
    <property type="component" value="Plasmid unnamed"/>
</dbReference>
<proteinExistence type="predicted"/>
<sequence length="144" mass="15594">MTWLTGAVAGLCLFGGADQGGSYAAPMHENDAAQVARIVTERFHEEFPAAATEILLVPTDGCAKGDTFSPAITRELRSAGFALASSRELSPQSHVVRYQLTNDQKRGVFLRLFINDTETAQYFARRADGLLAVGGPITQRRAHQ</sequence>
<evidence type="ECO:0000313" key="1">
    <source>
        <dbReference type="EMBL" id="WWT56543.1"/>
    </source>
</evidence>
<dbReference type="EMBL" id="CP146370">
    <property type="protein sequence ID" value="WWT56543.1"/>
    <property type="molecule type" value="Genomic_DNA"/>
</dbReference>
<geneLocation type="plasmid" evidence="1 2">
    <name>unnamed</name>
</geneLocation>
<keyword evidence="2" id="KW-1185">Reference proteome</keyword>
<gene>
    <name evidence="1" type="ORF">V8J38_16685</name>
</gene>
<organism evidence="1 2">
    <name type="scientific">Brevundimonas olei</name>
    <dbReference type="NCBI Taxonomy" id="657642"/>
    <lineage>
        <taxon>Bacteria</taxon>
        <taxon>Pseudomonadati</taxon>
        <taxon>Pseudomonadota</taxon>
        <taxon>Alphaproteobacteria</taxon>
        <taxon>Caulobacterales</taxon>
        <taxon>Caulobacteraceae</taxon>
        <taxon>Brevundimonas</taxon>
    </lineage>
</organism>
<keyword evidence="1" id="KW-0614">Plasmid</keyword>
<evidence type="ECO:0000313" key="2">
    <source>
        <dbReference type="Proteomes" id="UP001363460"/>
    </source>
</evidence>
<protein>
    <submittedName>
        <fullName evidence="1">Uncharacterized protein</fullName>
    </submittedName>
</protein>